<feature type="region of interest" description="Disordered" evidence="1">
    <location>
        <begin position="59"/>
        <end position="93"/>
    </location>
</feature>
<dbReference type="PANTHER" id="PTHR13510:SF44">
    <property type="entry name" value="RABENOSYN-5"/>
    <property type="match status" value="1"/>
</dbReference>
<dbReference type="EMBL" id="CCYD01000610">
    <property type="protein sequence ID" value="CEG42127.1"/>
    <property type="molecule type" value="Genomic_DNA"/>
</dbReference>
<proteinExistence type="predicted"/>
<name>A0A0P1ALD9_PLAHL</name>
<dbReference type="PANTHER" id="PTHR13510">
    <property type="entry name" value="FYVE-FINGER-CONTAINING RAB5 EFFECTOR PROTEIN RABENOSYN-5-RELATED"/>
    <property type="match status" value="1"/>
</dbReference>
<feature type="compositionally biased region" description="Basic residues" evidence="1">
    <location>
        <begin position="64"/>
        <end position="75"/>
    </location>
</feature>
<evidence type="ECO:0000313" key="3">
    <source>
        <dbReference type="Proteomes" id="UP000054928"/>
    </source>
</evidence>
<reference evidence="3" key="1">
    <citation type="submission" date="2014-09" db="EMBL/GenBank/DDBJ databases">
        <authorList>
            <person name="Sharma Rahul"/>
            <person name="Thines Marco"/>
        </authorList>
    </citation>
    <scope>NUCLEOTIDE SEQUENCE [LARGE SCALE GENOMIC DNA]</scope>
</reference>
<dbReference type="AlphaFoldDB" id="A0A0P1ALD9"/>
<sequence length="429" mass="48220">MPKPYFYSVPEHISLSKAQHRKFTELADAIVAETLQTNELFVADDRQLPNDQWKHVKSKEKMHVYRSRHASKAMRPRGPSQDEKQPSRPRFLSLSAVELHERETTGRPYGYNDETYMSLKEKISTNTHSSSSDGESFSLEDDCVLAKIKPSHIPLVVATGAIDGTIENVAFGMFSNTKNSWIICNSYVHNDVFDDRKVLATLQLPSVEDPFRSVTIKWATGSFGAFTTRRDFLYLESMGMAFDSDGEEIFYNLIHSIELDDLCPPTEHCNIIRAQISTCYIARQLNDHSVDMFCRGFVDPRGDMVESYGILMLAHTVSVCSGYVECSNLKKLDWLMRQSNLISPITGTECGVCHKPHKKRSLLHSPTGCTICRRLTCSKCSVQKKLTVDVTDGIVQKGFTFCLSCVMVAKKLSAWEVAAAAVRSKESVS</sequence>
<protein>
    <submittedName>
        <fullName evidence="2">START-like domain</fullName>
    </submittedName>
</protein>
<organism evidence="2 3">
    <name type="scientific">Plasmopara halstedii</name>
    <name type="common">Downy mildew of sunflower</name>
    <dbReference type="NCBI Taxonomy" id="4781"/>
    <lineage>
        <taxon>Eukaryota</taxon>
        <taxon>Sar</taxon>
        <taxon>Stramenopiles</taxon>
        <taxon>Oomycota</taxon>
        <taxon>Peronosporomycetes</taxon>
        <taxon>Peronosporales</taxon>
        <taxon>Peronosporaceae</taxon>
        <taxon>Plasmopara</taxon>
    </lineage>
</organism>
<dbReference type="Proteomes" id="UP000054928">
    <property type="component" value="Unassembled WGS sequence"/>
</dbReference>
<accession>A0A0P1ALD9</accession>
<evidence type="ECO:0000313" key="2">
    <source>
        <dbReference type="EMBL" id="CEG42127.1"/>
    </source>
</evidence>
<dbReference type="RefSeq" id="XP_024578496.1">
    <property type="nucleotide sequence ID" value="XM_024727973.1"/>
</dbReference>
<evidence type="ECO:0000256" key="1">
    <source>
        <dbReference type="SAM" id="MobiDB-lite"/>
    </source>
</evidence>
<dbReference type="Gene3D" id="3.30.530.20">
    <property type="match status" value="1"/>
</dbReference>
<dbReference type="InterPro" id="IPR052727">
    <property type="entry name" value="Rab4/Rab5_effector"/>
</dbReference>
<keyword evidence="3" id="KW-1185">Reference proteome</keyword>
<dbReference type="OMA" id="VTIKWAT"/>
<dbReference type="OrthoDB" id="99575at2759"/>
<dbReference type="GeneID" id="36407483"/>
<dbReference type="InterPro" id="IPR023393">
    <property type="entry name" value="START-like_dom_sf"/>
</dbReference>